<accession>A0A8I6TDK0</accession>
<keyword evidence="4" id="KW-0443">Lipid metabolism</keyword>
<evidence type="ECO:0000256" key="2">
    <source>
        <dbReference type="ARBA" id="ARBA00022832"/>
    </source>
</evidence>
<name>A0A8I6TDK0_CIMLE</name>
<evidence type="ECO:0000256" key="3">
    <source>
        <dbReference type="ARBA" id="ARBA00022946"/>
    </source>
</evidence>
<keyword evidence="9" id="KW-1185">Reference proteome</keyword>
<dbReference type="EnsemblMetazoa" id="XM_014391567.2">
    <property type="protein sequence ID" value="XP_014247053.1"/>
    <property type="gene ID" value="LOC106665259"/>
</dbReference>
<dbReference type="Pfam" id="PF00378">
    <property type="entry name" value="ECH_1"/>
    <property type="match status" value="1"/>
</dbReference>
<protein>
    <recommendedName>
        <fullName evidence="7">Enoyl-CoA hydratase domain-containing protein 3, mitochondrial</fullName>
    </recommendedName>
</protein>
<dbReference type="CDD" id="cd06558">
    <property type="entry name" value="crotonase-like"/>
    <property type="match status" value="1"/>
</dbReference>
<dbReference type="OMA" id="SCDMVVC"/>
<dbReference type="Gene3D" id="1.10.12.10">
    <property type="entry name" value="Lyase 2-enoyl-coa Hydratase, Chain A, domain 2"/>
    <property type="match status" value="1"/>
</dbReference>
<evidence type="ECO:0000256" key="7">
    <source>
        <dbReference type="ARBA" id="ARBA00040545"/>
    </source>
</evidence>
<dbReference type="GO" id="GO:0006631">
    <property type="term" value="P:fatty acid metabolic process"/>
    <property type="evidence" value="ECO:0007669"/>
    <property type="project" value="UniProtKB-KW"/>
</dbReference>
<evidence type="ECO:0000256" key="4">
    <source>
        <dbReference type="ARBA" id="ARBA00023098"/>
    </source>
</evidence>
<dbReference type="InterPro" id="IPR001753">
    <property type="entry name" value="Enoyl-CoA_hydra/iso"/>
</dbReference>
<dbReference type="OrthoDB" id="2139957at2759"/>
<dbReference type="Proteomes" id="UP000494040">
    <property type="component" value="Unassembled WGS sequence"/>
</dbReference>
<dbReference type="InterPro" id="IPR052377">
    <property type="entry name" value="Mitochondrial_ECH-domain"/>
</dbReference>
<dbReference type="PANTHER" id="PTHR43602">
    <property type="match status" value="1"/>
</dbReference>
<evidence type="ECO:0000256" key="1">
    <source>
        <dbReference type="ARBA" id="ARBA00004173"/>
    </source>
</evidence>
<evidence type="ECO:0000256" key="5">
    <source>
        <dbReference type="ARBA" id="ARBA00023128"/>
    </source>
</evidence>
<comment type="subcellular location">
    <subcellularLocation>
        <location evidence="1">Mitochondrion</location>
    </subcellularLocation>
</comment>
<dbReference type="RefSeq" id="XP_014247053.1">
    <property type="nucleotide sequence ID" value="XM_014391567.2"/>
</dbReference>
<keyword evidence="2" id="KW-0276">Fatty acid metabolism</keyword>
<keyword evidence="3" id="KW-0809">Transit peptide</keyword>
<dbReference type="KEGG" id="clec:106665259"/>
<dbReference type="GO" id="GO:0016836">
    <property type="term" value="F:hydro-lyase activity"/>
    <property type="evidence" value="ECO:0007669"/>
    <property type="project" value="TreeGrafter"/>
</dbReference>
<dbReference type="InterPro" id="IPR014748">
    <property type="entry name" value="Enoyl-CoA_hydra_C"/>
</dbReference>
<dbReference type="AlphaFoldDB" id="A0A8I6TDK0"/>
<dbReference type="GeneID" id="106665259"/>
<sequence>MFSSKFLRFSSAKKAFGSKPLHNGFSRRFLHDEGDLVQVTEIDGVRRIRMVDNKTKNSMSLEMTAALDRNITTGLHEISLRCIVISSSASVFSSGHNLKEIANSEGRKVFYTFSDLMMNMIRCPVPIITVVDGLAAAAGCQLVAQSDIVIASPNAKFCTPGARVGVFCNTPGIALARAVPRKLATYMLFTGNAIDANQALRSGLVSIVAKEGELENEVNNVTNAIKSLSRVIVQHGKQFFYKQIDMTTEKAYNKGAKSMDIGLMFSDSTEGLKSFSEKRKPNWKHLHFD</sequence>
<dbReference type="PANTHER" id="PTHR43602:SF1">
    <property type="entry name" value="ENOYL-COA HYDRATASE DOMAIN-CONTAINING PROTEIN 3, MITOCHONDRIAL"/>
    <property type="match status" value="1"/>
</dbReference>
<proteinExistence type="predicted"/>
<dbReference type="GO" id="GO:0005739">
    <property type="term" value="C:mitochondrion"/>
    <property type="evidence" value="ECO:0007669"/>
    <property type="project" value="UniProtKB-SubCell"/>
</dbReference>
<dbReference type="InterPro" id="IPR029045">
    <property type="entry name" value="ClpP/crotonase-like_dom_sf"/>
</dbReference>
<keyword evidence="5" id="KW-0496">Mitochondrion</keyword>
<evidence type="ECO:0000313" key="8">
    <source>
        <dbReference type="EnsemblMetazoa" id="XP_014247053.1"/>
    </source>
</evidence>
<comment type="function">
    <text evidence="6">May play a role in fatty acid biosynthesis and insulin sensitivity.</text>
</comment>
<organism evidence="8 9">
    <name type="scientific">Cimex lectularius</name>
    <name type="common">Bed bug</name>
    <name type="synonym">Acanthia lectularia</name>
    <dbReference type="NCBI Taxonomy" id="79782"/>
    <lineage>
        <taxon>Eukaryota</taxon>
        <taxon>Metazoa</taxon>
        <taxon>Ecdysozoa</taxon>
        <taxon>Arthropoda</taxon>
        <taxon>Hexapoda</taxon>
        <taxon>Insecta</taxon>
        <taxon>Pterygota</taxon>
        <taxon>Neoptera</taxon>
        <taxon>Paraneoptera</taxon>
        <taxon>Hemiptera</taxon>
        <taxon>Heteroptera</taxon>
        <taxon>Panheteroptera</taxon>
        <taxon>Cimicomorpha</taxon>
        <taxon>Cimicidae</taxon>
        <taxon>Cimex</taxon>
    </lineage>
</organism>
<reference evidence="8" key="1">
    <citation type="submission" date="2022-01" db="UniProtKB">
        <authorList>
            <consortium name="EnsemblMetazoa"/>
        </authorList>
    </citation>
    <scope>IDENTIFICATION</scope>
</reference>
<evidence type="ECO:0000256" key="6">
    <source>
        <dbReference type="ARBA" id="ARBA00037410"/>
    </source>
</evidence>
<dbReference type="SUPFAM" id="SSF52096">
    <property type="entry name" value="ClpP/crotonase"/>
    <property type="match status" value="1"/>
</dbReference>
<dbReference type="Gene3D" id="3.90.226.10">
    <property type="entry name" value="2-enoyl-CoA Hydratase, Chain A, domain 1"/>
    <property type="match status" value="1"/>
</dbReference>
<evidence type="ECO:0000313" key="9">
    <source>
        <dbReference type="Proteomes" id="UP000494040"/>
    </source>
</evidence>